<dbReference type="InterPro" id="IPR029069">
    <property type="entry name" value="HotDog_dom_sf"/>
</dbReference>
<evidence type="ECO:0008006" key="4">
    <source>
        <dbReference type="Google" id="ProtNLM"/>
    </source>
</evidence>
<name>A0A381VF75_9ZZZZ</name>
<dbReference type="EMBL" id="UINC01008662">
    <property type="protein sequence ID" value="SVA38952.1"/>
    <property type="molecule type" value="Genomic_DNA"/>
</dbReference>
<evidence type="ECO:0000259" key="2">
    <source>
        <dbReference type="Pfam" id="PF20789"/>
    </source>
</evidence>
<dbReference type="InterPro" id="IPR042171">
    <property type="entry name" value="Acyl-CoA_hotdog"/>
</dbReference>
<dbReference type="InterPro" id="IPR052389">
    <property type="entry name" value="Sec_Metab_Biosynth-Assoc"/>
</dbReference>
<feature type="domain" description="Acyl-CoA thioesterase-like C-terminal" evidence="2">
    <location>
        <begin position="133"/>
        <end position="265"/>
    </location>
</feature>
<reference evidence="3" key="1">
    <citation type="submission" date="2018-05" db="EMBL/GenBank/DDBJ databases">
        <authorList>
            <person name="Lanie J.A."/>
            <person name="Ng W.-L."/>
            <person name="Kazmierczak K.M."/>
            <person name="Andrzejewski T.M."/>
            <person name="Davidsen T.M."/>
            <person name="Wayne K.J."/>
            <person name="Tettelin H."/>
            <person name="Glass J.I."/>
            <person name="Rusch D."/>
            <person name="Podicherti R."/>
            <person name="Tsui H.-C.T."/>
            <person name="Winkler M.E."/>
        </authorList>
    </citation>
    <scope>NUCLEOTIDE SEQUENCE</scope>
</reference>
<evidence type="ECO:0000259" key="1">
    <source>
        <dbReference type="Pfam" id="PF13622"/>
    </source>
</evidence>
<dbReference type="InterPro" id="IPR049450">
    <property type="entry name" value="ACOT8-like_C"/>
</dbReference>
<sequence length="272" mass="30913">MNQKIGYPKFLRDTAVTKLEENIWEAKLTDDWNIGGVANGGYSMATAARALSECLDHKDPLSITGHYLSRVESGKARLEIEKLNTGRSVSTALLKFVQGGEERIRFTACFTDFSKSKGDTLKERESPGFPPIEKCIKMPFKEGFTPVLEKQIDRRFTPNSAWWEENRKRERACLDAYMSWPGGEPADLFSVIFFLDTMSPPIFNRLGSRGWVPSIELTLHLMQKPCPGPLRMRGKTDFVTKGFLEEDDEIWDAEDNLIGQARQMAKLRLPKD</sequence>
<dbReference type="PANTHER" id="PTHR38110:SF1">
    <property type="entry name" value="THIOESTERASE DOMAIN-CONTAINING PROTEIN"/>
    <property type="match status" value="1"/>
</dbReference>
<dbReference type="InterPro" id="IPR049449">
    <property type="entry name" value="TesB_ACOT8-like_N"/>
</dbReference>
<evidence type="ECO:0000313" key="3">
    <source>
        <dbReference type="EMBL" id="SVA38952.1"/>
    </source>
</evidence>
<accession>A0A381VF75</accession>
<protein>
    <recommendedName>
        <fullName evidence="4">Thioesterase family protein</fullName>
    </recommendedName>
</protein>
<organism evidence="3">
    <name type="scientific">marine metagenome</name>
    <dbReference type="NCBI Taxonomy" id="408172"/>
    <lineage>
        <taxon>unclassified sequences</taxon>
        <taxon>metagenomes</taxon>
        <taxon>ecological metagenomes</taxon>
    </lineage>
</organism>
<dbReference type="Pfam" id="PF20789">
    <property type="entry name" value="4HBT_3C"/>
    <property type="match status" value="1"/>
</dbReference>
<gene>
    <name evidence="3" type="ORF">METZ01_LOCUS91806</name>
</gene>
<dbReference type="Gene3D" id="2.40.160.210">
    <property type="entry name" value="Acyl-CoA thioesterase, double hotdog domain"/>
    <property type="match status" value="1"/>
</dbReference>
<dbReference type="PANTHER" id="PTHR38110">
    <property type="entry name" value="CHROMOSOME 23, WHOLE GENOME SHOTGUN SEQUENCE"/>
    <property type="match status" value="1"/>
</dbReference>
<dbReference type="Pfam" id="PF13622">
    <property type="entry name" value="4HBT_3"/>
    <property type="match status" value="1"/>
</dbReference>
<proteinExistence type="predicted"/>
<feature type="domain" description="Acyl-CoA thioesterase-like N-terminal HotDog" evidence="1">
    <location>
        <begin position="29"/>
        <end position="111"/>
    </location>
</feature>
<dbReference type="SUPFAM" id="SSF54637">
    <property type="entry name" value="Thioesterase/thiol ester dehydrase-isomerase"/>
    <property type="match status" value="1"/>
</dbReference>
<dbReference type="AlphaFoldDB" id="A0A381VF75"/>